<evidence type="ECO:0000313" key="1">
    <source>
        <dbReference type="EMBL" id="JAD93904.1"/>
    </source>
</evidence>
<sequence length="63" mass="6848">MKHLYTSIMDCTTQAAATPSACALKVVLATQYVYCGVDIPLVAFLFADFEASLRSFHAVLCET</sequence>
<protein>
    <submittedName>
        <fullName evidence="1">Uncharacterized protein</fullName>
    </submittedName>
</protein>
<dbReference type="AlphaFoldDB" id="A0A0A9DZA1"/>
<proteinExistence type="predicted"/>
<dbReference type="EMBL" id="GBRH01203991">
    <property type="protein sequence ID" value="JAD93904.1"/>
    <property type="molecule type" value="Transcribed_RNA"/>
</dbReference>
<reference evidence="1" key="1">
    <citation type="submission" date="2014-09" db="EMBL/GenBank/DDBJ databases">
        <authorList>
            <person name="Magalhaes I.L.F."/>
            <person name="Oliveira U."/>
            <person name="Santos F.R."/>
            <person name="Vidigal T.H.D.A."/>
            <person name="Brescovit A.D."/>
            <person name="Santos A.J."/>
        </authorList>
    </citation>
    <scope>NUCLEOTIDE SEQUENCE</scope>
    <source>
        <tissue evidence="1">Shoot tissue taken approximately 20 cm above the soil surface</tissue>
    </source>
</reference>
<reference evidence="1" key="2">
    <citation type="journal article" date="2015" name="Data Brief">
        <title>Shoot transcriptome of the giant reed, Arundo donax.</title>
        <authorList>
            <person name="Barrero R.A."/>
            <person name="Guerrero F.D."/>
            <person name="Moolhuijzen P."/>
            <person name="Goolsby J.A."/>
            <person name="Tidwell J."/>
            <person name="Bellgard S.E."/>
            <person name="Bellgard M.I."/>
        </authorList>
    </citation>
    <scope>NUCLEOTIDE SEQUENCE</scope>
    <source>
        <tissue evidence="1">Shoot tissue taken approximately 20 cm above the soil surface</tissue>
    </source>
</reference>
<organism evidence="1">
    <name type="scientific">Arundo donax</name>
    <name type="common">Giant reed</name>
    <name type="synonym">Donax arundinaceus</name>
    <dbReference type="NCBI Taxonomy" id="35708"/>
    <lineage>
        <taxon>Eukaryota</taxon>
        <taxon>Viridiplantae</taxon>
        <taxon>Streptophyta</taxon>
        <taxon>Embryophyta</taxon>
        <taxon>Tracheophyta</taxon>
        <taxon>Spermatophyta</taxon>
        <taxon>Magnoliopsida</taxon>
        <taxon>Liliopsida</taxon>
        <taxon>Poales</taxon>
        <taxon>Poaceae</taxon>
        <taxon>PACMAD clade</taxon>
        <taxon>Arundinoideae</taxon>
        <taxon>Arundineae</taxon>
        <taxon>Arundo</taxon>
    </lineage>
</organism>
<accession>A0A0A9DZA1</accession>
<name>A0A0A9DZA1_ARUDO</name>